<evidence type="ECO:0000256" key="4">
    <source>
        <dbReference type="HAMAP-Rule" id="MF_00528"/>
    </source>
</evidence>
<proteinExistence type="inferred from homology"/>
<dbReference type="Gene3D" id="3.90.950.10">
    <property type="match status" value="1"/>
</dbReference>
<dbReference type="STRING" id="1082479.SAMN05216241_10459"/>
<dbReference type="GO" id="GO:0005737">
    <property type="term" value="C:cytoplasm"/>
    <property type="evidence" value="ECO:0007669"/>
    <property type="project" value="UniProtKB-SubCell"/>
</dbReference>
<feature type="region of interest" description="Disordered" evidence="5">
    <location>
        <begin position="1"/>
        <end position="20"/>
    </location>
</feature>
<keyword evidence="4" id="KW-0963">Cytoplasm</keyword>
<evidence type="ECO:0000313" key="6">
    <source>
        <dbReference type="EMBL" id="SDF99523.1"/>
    </source>
</evidence>
<evidence type="ECO:0000256" key="2">
    <source>
        <dbReference type="ARBA" id="ARBA00022801"/>
    </source>
</evidence>
<dbReference type="PANTHER" id="PTHR43213">
    <property type="entry name" value="BIFUNCTIONAL DTTP/UTP PYROPHOSPHATASE/METHYLTRANSFERASE PROTEIN-RELATED"/>
    <property type="match status" value="1"/>
</dbReference>
<comment type="cofactor">
    <cofactor evidence="1 4">
        <name>a divalent metal cation</name>
        <dbReference type="ChEBI" id="CHEBI:60240"/>
    </cofactor>
</comment>
<dbReference type="PANTHER" id="PTHR43213:SF5">
    <property type="entry name" value="BIFUNCTIONAL DTTP_UTP PYROPHOSPHATASE_METHYLTRANSFERASE PROTEIN-RELATED"/>
    <property type="match status" value="1"/>
</dbReference>
<dbReference type="CDD" id="cd00555">
    <property type="entry name" value="Maf"/>
    <property type="match status" value="1"/>
</dbReference>
<dbReference type="GO" id="GO:0047429">
    <property type="term" value="F:nucleoside triphosphate diphosphatase activity"/>
    <property type="evidence" value="ECO:0007669"/>
    <property type="project" value="UniProtKB-EC"/>
</dbReference>
<dbReference type="EC" id="3.6.1.9" evidence="4"/>
<dbReference type="Pfam" id="PF02545">
    <property type="entry name" value="Maf"/>
    <property type="match status" value="1"/>
</dbReference>
<dbReference type="HAMAP" id="MF_00528">
    <property type="entry name" value="Maf"/>
    <property type="match status" value="1"/>
</dbReference>
<dbReference type="SUPFAM" id="SSF52972">
    <property type="entry name" value="ITPase-like"/>
    <property type="match status" value="1"/>
</dbReference>
<evidence type="ECO:0000256" key="1">
    <source>
        <dbReference type="ARBA" id="ARBA00001968"/>
    </source>
</evidence>
<comment type="similarity">
    <text evidence="4">Belongs to the Maf family.</text>
</comment>
<dbReference type="NCBIfam" id="TIGR00172">
    <property type="entry name" value="maf"/>
    <property type="match status" value="1"/>
</dbReference>
<evidence type="ECO:0000256" key="3">
    <source>
        <dbReference type="ARBA" id="ARBA00023080"/>
    </source>
</evidence>
<comment type="catalytic activity">
    <reaction evidence="4">
        <text>a 2'-deoxyribonucleoside 5'-triphosphate + H2O = a 2'-deoxyribonucleoside 5'-phosphate + diphosphate + H(+)</text>
        <dbReference type="Rhea" id="RHEA:44644"/>
        <dbReference type="ChEBI" id="CHEBI:15377"/>
        <dbReference type="ChEBI" id="CHEBI:15378"/>
        <dbReference type="ChEBI" id="CHEBI:33019"/>
        <dbReference type="ChEBI" id="CHEBI:61560"/>
        <dbReference type="ChEBI" id="CHEBI:65317"/>
        <dbReference type="EC" id="3.6.1.9"/>
    </reaction>
</comment>
<dbReference type="Proteomes" id="UP000199415">
    <property type="component" value="Unassembled WGS sequence"/>
</dbReference>
<reference evidence="6 7" key="1">
    <citation type="submission" date="2016-10" db="EMBL/GenBank/DDBJ databases">
        <authorList>
            <person name="de Groot N.N."/>
        </authorList>
    </citation>
    <scope>NUCLEOTIDE SEQUENCE [LARGE SCALE GENOMIC DNA]</scope>
    <source>
        <strain evidence="6 7">DSM 25584</strain>
    </source>
</reference>
<name>A0A1G7QLY5_9PROT</name>
<evidence type="ECO:0000256" key="5">
    <source>
        <dbReference type="SAM" id="MobiDB-lite"/>
    </source>
</evidence>
<comment type="catalytic activity">
    <reaction evidence="4">
        <text>a ribonucleoside 5'-triphosphate + H2O = a ribonucleoside 5'-phosphate + diphosphate + H(+)</text>
        <dbReference type="Rhea" id="RHEA:23996"/>
        <dbReference type="ChEBI" id="CHEBI:15377"/>
        <dbReference type="ChEBI" id="CHEBI:15378"/>
        <dbReference type="ChEBI" id="CHEBI:33019"/>
        <dbReference type="ChEBI" id="CHEBI:58043"/>
        <dbReference type="ChEBI" id="CHEBI:61557"/>
        <dbReference type="EC" id="3.6.1.9"/>
    </reaction>
</comment>
<sequence length="175" mass="18756">MRQVALAPDRIDPASLDETPARGELPNAYAARVAAEKAEAVAARHPDAFVVACDTVVAAGRRILPKPETREQAHSCLRLLSGGRHRVYGGLTVRAPGGRTAHRLVTTRVKMKRLHPDDIRSYLDSGEWDGKAGGYAIQGRAGAFIPWVNGSYPAVVGLPVCETVQLLAGLGYPVR</sequence>
<dbReference type="InterPro" id="IPR003697">
    <property type="entry name" value="Maf-like"/>
</dbReference>
<dbReference type="InterPro" id="IPR029001">
    <property type="entry name" value="ITPase-like_fam"/>
</dbReference>
<gene>
    <name evidence="6" type="ORF">SAMN05216241_10459</name>
</gene>
<dbReference type="AlphaFoldDB" id="A0A1G7QLY5"/>
<comment type="function">
    <text evidence="4">Nucleoside triphosphate pyrophosphatase. May have a dual role in cell division arrest and in preventing the incorporation of modified nucleotides into cellular nucleic acids.</text>
</comment>
<keyword evidence="3 4" id="KW-0546">Nucleotide metabolism</keyword>
<comment type="subcellular location">
    <subcellularLocation>
        <location evidence="4">Cytoplasm</location>
    </subcellularLocation>
</comment>
<organism evidence="6 7">
    <name type="scientific">Limimonas halophila</name>
    <dbReference type="NCBI Taxonomy" id="1082479"/>
    <lineage>
        <taxon>Bacteria</taxon>
        <taxon>Pseudomonadati</taxon>
        <taxon>Pseudomonadota</taxon>
        <taxon>Alphaproteobacteria</taxon>
        <taxon>Rhodospirillales</taxon>
        <taxon>Rhodovibrionaceae</taxon>
        <taxon>Limimonas</taxon>
    </lineage>
</organism>
<protein>
    <recommendedName>
        <fullName evidence="4">Nucleoside triphosphate pyrophosphatase</fullName>
        <ecNumber evidence="4">3.6.1.9</ecNumber>
    </recommendedName>
    <alternativeName>
        <fullName evidence="4">Nucleotide pyrophosphatase</fullName>
        <shortName evidence="4">Nucleotide PPase</shortName>
    </alternativeName>
</protein>
<dbReference type="EMBL" id="FNCE01000004">
    <property type="protein sequence ID" value="SDF99523.1"/>
    <property type="molecule type" value="Genomic_DNA"/>
</dbReference>
<keyword evidence="2 4" id="KW-0378">Hydrolase</keyword>
<keyword evidence="7" id="KW-1185">Reference proteome</keyword>
<evidence type="ECO:0000313" key="7">
    <source>
        <dbReference type="Proteomes" id="UP000199415"/>
    </source>
</evidence>
<feature type="active site" description="Proton acceptor" evidence="4">
    <location>
        <position position="54"/>
    </location>
</feature>
<accession>A0A1G7QLY5</accession>
<dbReference type="GO" id="GO:0009117">
    <property type="term" value="P:nucleotide metabolic process"/>
    <property type="evidence" value="ECO:0007669"/>
    <property type="project" value="UniProtKB-KW"/>
</dbReference>
<dbReference type="PIRSF" id="PIRSF006305">
    <property type="entry name" value="Maf"/>
    <property type="match status" value="1"/>
</dbReference>
<comment type="caution">
    <text evidence="4">Lacks conserved residue(s) required for the propagation of feature annotation.</text>
</comment>